<dbReference type="EMBL" id="DTLI01000040">
    <property type="protein sequence ID" value="HHS51575.1"/>
    <property type="molecule type" value="Genomic_DNA"/>
</dbReference>
<name>A0A7C6EA25_UNCW3</name>
<dbReference type="PROSITE" id="PS50929">
    <property type="entry name" value="ABC_TM1F"/>
    <property type="match status" value="1"/>
</dbReference>
<feature type="transmembrane region" description="Helical" evidence="8">
    <location>
        <begin position="149"/>
        <end position="173"/>
    </location>
</feature>
<dbReference type="GO" id="GO:0005737">
    <property type="term" value="C:cytoplasm"/>
    <property type="evidence" value="ECO:0007669"/>
    <property type="project" value="UniProtKB-ARBA"/>
</dbReference>
<dbReference type="InterPro" id="IPR027417">
    <property type="entry name" value="P-loop_NTPase"/>
</dbReference>
<dbReference type="PANTHER" id="PTHR24221">
    <property type="entry name" value="ATP-BINDING CASSETTE SUB-FAMILY B"/>
    <property type="match status" value="1"/>
</dbReference>
<dbReference type="InterPro" id="IPR039421">
    <property type="entry name" value="Type_1_exporter"/>
</dbReference>
<evidence type="ECO:0000256" key="3">
    <source>
        <dbReference type="ARBA" id="ARBA00022692"/>
    </source>
</evidence>
<evidence type="ECO:0000256" key="5">
    <source>
        <dbReference type="ARBA" id="ARBA00022840"/>
    </source>
</evidence>
<feature type="domain" description="ABC transmembrane type-1" evidence="10">
    <location>
        <begin position="40"/>
        <end position="322"/>
    </location>
</feature>
<dbReference type="Pfam" id="PF00005">
    <property type="entry name" value="ABC_tran"/>
    <property type="match status" value="1"/>
</dbReference>
<protein>
    <submittedName>
        <fullName evidence="11">ABC transporter ATP-binding protein</fullName>
    </submittedName>
</protein>
<dbReference type="Gene3D" id="1.20.1560.10">
    <property type="entry name" value="ABC transporter type 1, transmembrane domain"/>
    <property type="match status" value="1"/>
</dbReference>
<gene>
    <name evidence="11" type="ORF">ENW73_01740</name>
</gene>
<evidence type="ECO:0000256" key="6">
    <source>
        <dbReference type="ARBA" id="ARBA00022989"/>
    </source>
</evidence>
<feature type="transmembrane region" description="Helical" evidence="8">
    <location>
        <begin position="285"/>
        <end position="304"/>
    </location>
</feature>
<evidence type="ECO:0000259" key="10">
    <source>
        <dbReference type="PROSITE" id="PS50929"/>
    </source>
</evidence>
<dbReference type="GO" id="GO:0140359">
    <property type="term" value="F:ABC-type transporter activity"/>
    <property type="evidence" value="ECO:0007669"/>
    <property type="project" value="InterPro"/>
</dbReference>
<proteinExistence type="predicted"/>
<comment type="subcellular location">
    <subcellularLocation>
        <location evidence="1">Cell membrane</location>
        <topology evidence="1">Multi-pass membrane protein</topology>
    </subcellularLocation>
</comment>
<organism evidence="11">
    <name type="scientific">candidate division WOR-3 bacterium</name>
    <dbReference type="NCBI Taxonomy" id="2052148"/>
    <lineage>
        <taxon>Bacteria</taxon>
        <taxon>Bacteria division WOR-3</taxon>
    </lineage>
</organism>
<feature type="transmembrane region" description="Helical" evidence="8">
    <location>
        <begin position="39"/>
        <end position="60"/>
    </location>
</feature>
<dbReference type="SUPFAM" id="SSF90123">
    <property type="entry name" value="ABC transporter transmembrane region"/>
    <property type="match status" value="1"/>
</dbReference>
<keyword evidence="5 11" id="KW-0067">ATP-binding</keyword>
<dbReference type="InterPro" id="IPR011527">
    <property type="entry name" value="ABC1_TM_dom"/>
</dbReference>
<dbReference type="InterPro" id="IPR036640">
    <property type="entry name" value="ABC1_TM_sf"/>
</dbReference>
<dbReference type="Pfam" id="PF00664">
    <property type="entry name" value="ABC_membrane"/>
    <property type="match status" value="1"/>
</dbReference>
<feature type="transmembrane region" description="Helical" evidence="8">
    <location>
        <begin position="80"/>
        <end position="97"/>
    </location>
</feature>
<dbReference type="GO" id="GO:0005524">
    <property type="term" value="F:ATP binding"/>
    <property type="evidence" value="ECO:0007669"/>
    <property type="project" value="UniProtKB-KW"/>
</dbReference>
<dbReference type="Gene3D" id="3.40.50.300">
    <property type="entry name" value="P-loop containing nucleotide triphosphate hydrolases"/>
    <property type="match status" value="1"/>
</dbReference>
<evidence type="ECO:0000256" key="1">
    <source>
        <dbReference type="ARBA" id="ARBA00004651"/>
    </source>
</evidence>
<evidence type="ECO:0000256" key="8">
    <source>
        <dbReference type="SAM" id="Phobius"/>
    </source>
</evidence>
<accession>A0A7C6EA25</accession>
<dbReference type="InterPro" id="IPR003439">
    <property type="entry name" value="ABC_transporter-like_ATP-bd"/>
</dbReference>
<dbReference type="InterPro" id="IPR017871">
    <property type="entry name" value="ABC_transporter-like_CS"/>
</dbReference>
<dbReference type="SMART" id="SM00382">
    <property type="entry name" value="AAA"/>
    <property type="match status" value="1"/>
</dbReference>
<dbReference type="GO" id="GO:0016887">
    <property type="term" value="F:ATP hydrolysis activity"/>
    <property type="evidence" value="ECO:0007669"/>
    <property type="project" value="InterPro"/>
</dbReference>
<keyword evidence="3 8" id="KW-0812">Transmembrane</keyword>
<keyword evidence="4" id="KW-0547">Nucleotide-binding</keyword>
<sequence length="613" mass="70080">MTMFGEDLFYLEEESKTKGFGKNLLPRILPYFRQYQAKIITAALLLLFSTTLSLFGPLLLKHAIDVDIPKGSIPGLIRTSIIYLLLQIVIFLIGYFQRIELAKVGEKAAADLKENLFQHILNLPMSFFDQNPVGRLITRVESDTEALKLLFASTAVVLVQDLALLIGMSVVMILVNWKLYLLILALLPPFVYFFYWFQNRIRPIYVAIRRKVADINNFINETILGLPVIQAFNQEKNFSAKMNLHNQEKYEKEFLGMKLWYRVWFMVDFGEVLGFVLVLGIGGIWALKGLITIGTLILFISYIMRLFSPLRGLSDQLNVIQRAFASGERMFGILDTKPENTGEIKPLIRPSRIIFDAVNFAYQPRSSEKIENNPPGQIKTSEAEWVLKDLNLNIQKGEKVAIVGETGAGKTSIIGLLLRFYEPQIGKIFLDEYNLQKLDKHTLRRYISLVPQEIILFPGSILENLRLFDETISETIVYDAARRARVHNKILGFPDGYNTNLIQRGINLSQGERQLLAFARALVFNPEILILDEATSSVDPHTEHLIQEGLVELLKNRTAIIIAHRLATIKLVDRIIVLHKGKIVEQGTQQELIRKKGYYYRLYKLQYLTQGVT</sequence>
<dbReference type="FunFam" id="3.40.50.300:FF:000604">
    <property type="entry name" value="ABC transporter B family member 28"/>
    <property type="match status" value="1"/>
</dbReference>
<feature type="domain" description="ABC transporter" evidence="9">
    <location>
        <begin position="368"/>
        <end position="605"/>
    </location>
</feature>
<dbReference type="AlphaFoldDB" id="A0A7C6EA25"/>
<keyword evidence="6 8" id="KW-1133">Transmembrane helix</keyword>
<dbReference type="PROSITE" id="PS00211">
    <property type="entry name" value="ABC_TRANSPORTER_1"/>
    <property type="match status" value="1"/>
</dbReference>
<evidence type="ECO:0000313" key="11">
    <source>
        <dbReference type="EMBL" id="HHS51575.1"/>
    </source>
</evidence>
<keyword evidence="2" id="KW-0813">Transport</keyword>
<evidence type="ECO:0000256" key="7">
    <source>
        <dbReference type="ARBA" id="ARBA00023136"/>
    </source>
</evidence>
<dbReference type="CDD" id="cd18544">
    <property type="entry name" value="ABC_6TM_TmrA_like"/>
    <property type="match status" value="1"/>
</dbReference>
<evidence type="ECO:0000256" key="2">
    <source>
        <dbReference type="ARBA" id="ARBA00022448"/>
    </source>
</evidence>
<keyword evidence="7 8" id="KW-0472">Membrane</keyword>
<reference evidence="11" key="1">
    <citation type="journal article" date="2020" name="mSystems">
        <title>Genome- and Community-Level Interaction Insights into Carbon Utilization and Element Cycling Functions of Hydrothermarchaeota in Hydrothermal Sediment.</title>
        <authorList>
            <person name="Zhou Z."/>
            <person name="Liu Y."/>
            <person name="Xu W."/>
            <person name="Pan J."/>
            <person name="Luo Z.H."/>
            <person name="Li M."/>
        </authorList>
    </citation>
    <scope>NUCLEOTIDE SEQUENCE [LARGE SCALE GENOMIC DNA]</scope>
    <source>
        <strain evidence="11">SpSt-876</strain>
    </source>
</reference>
<dbReference type="PROSITE" id="PS50893">
    <property type="entry name" value="ABC_TRANSPORTER_2"/>
    <property type="match status" value="1"/>
</dbReference>
<dbReference type="GO" id="GO:0005886">
    <property type="term" value="C:plasma membrane"/>
    <property type="evidence" value="ECO:0007669"/>
    <property type="project" value="UniProtKB-SubCell"/>
</dbReference>
<comment type="caution">
    <text evidence="11">The sequence shown here is derived from an EMBL/GenBank/DDBJ whole genome shotgun (WGS) entry which is preliminary data.</text>
</comment>
<evidence type="ECO:0000259" key="9">
    <source>
        <dbReference type="PROSITE" id="PS50893"/>
    </source>
</evidence>
<evidence type="ECO:0000256" key="4">
    <source>
        <dbReference type="ARBA" id="ARBA00022741"/>
    </source>
</evidence>
<dbReference type="PANTHER" id="PTHR24221:SF587">
    <property type="entry name" value="ABC TRANSPORTER RELATED"/>
    <property type="match status" value="1"/>
</dbReference>
<dbReference type="SUPFAM" id="SSF52540">
    <property type="entry name" value="P-loop containing nucleoside triphosphate hydrolases"/>
    <property type="match status" value="1"/>
</dbReference>
<feature type="transmembrane region" description="Helical" evidence="8">
    <location>
        <begin position="179"/>
        <end position="197"/>
    </location>
</feature>
<dbReference type="InterPro" id="IPR003593">
    <property type="entry name" value="AAA+_ATPase"/>
</dbReference>